<dbReference type="RefSeq" id="WP_189012490.1">
    <property type="nucleotide sequence ID" value="NZ_BMHE01000012.1"/>
</dbReference>
<protein>
    <recommendedName>
        <fullName evidence="3">DUF2642 domain-containing protein</fullName>
    </recommendedName>
</protein>
<evidence type="ECO:0000313" key="1">
    <source>
        <dbReference type="EMBL" id="GFZ81027.1"/>
    </source>
</evidence>
<comment type="caution">
    <text evidence="1">The sequence shown here is derived from an EMBL/GenBank/DDBJ whole genome shotgun (WGS) entry which is preliminary data.</text>
</comment>
<accession>A0ABQ1EPY7</accession>
<evidence type="ECO:0008006" key="3">
    <source>
        <dbReference type="Google" id="ProtNLM"/>
    </source>
</evidence>
<dbReference type="Proteomes" id="UP000615455">
    <property type="component" value="Unassembled WGS sequence"/>
</dbReference>
<gene>
    <name evidence="1" type="ORF">GCM10008018_28160</name>
</gene>
<dbReference type="EMBL" id="BMHE01000012">
    <property type="protein sequence ID" value="GFZ81027.1"/>
    <property type="molecule type" value="Genomic_DNA"/>
</dbReference>
<reference evidence="2" key="1">
    <citation type="journal article" date="2019" name="Int. J. Syst. Evol. Microbiol.">
        <title>The Global Catalogue of Microorganisms (GCM) 10K type strain sequencing project: providing services to taxonomists for standard genome sequencing and annotation.</title>
        <authorList>
            <consortium name="The Broad Institute Genomics Platform"/>
            <consortium name="The Broad Institute Genome Sequencing Center for Infectious Disease"/>
            <person name="Wu L."/>
            <person name="Ma J."/>
        </authorList>
    </citation>
    <scope>NUCLEOTIDE SEQUENCE [LARGE SCALE GENOMIC DNA]</scope>
    <source>
        <strain evidence="2">CGMCC 1.15043</strain>
    </source>
</reference>
<sequence length="102" mass="11837">MYTNQPHVIYQSDSNWQHELMQKRDMLMGTLHPHVGRTLRVTTLDGHTYEGVLVNVDGHHVYLQVTSHGQHHGQHRPIYTPAQYNQIMTLVLFELLVIVLLS</sequence>
<dbReference type="SUPFAM" id="SSF50182">
    <property type="entry name" value="Sm-like ribonucleoproteins"/>
    <property type="match status" value="1"/>
</dbReference>
<organism evidence="1 2">
    <name type="scientific">Paenibacillus marchantiophytorum</name>
    <dbReference type="NCBI Taxonomy" id="1619310"/>
    <lineage>
        <taxon>Bacteria</taxon>
        <taxon>Bacillati</taxon>
        <taxon>Bacillota</taxon>
        <taxon>Bacilli</taxon>
        <taxon>Bacillales</taxon>
        <taxon>Paenibacillaceae</taxon>
        <taxon>Paenibacillus</taxon>
    </lineage>
</organism>
<keyword evidence="2" id="KW-1185">Reference proteome</keyword>
<proteinExistence type="predicted"/>
<name>A0ABQ1EPY7_9BACL</name>
<evidence type="ECO:0000313" key="2">
    <source>
        <dbReference type="Proteomes" id="UP000615455"/>
    </source>
</evidence>
<dbReference type="InterPro" id="IPR010920">
    <property type="entry name" value="LSM_dom_sf"/>
</dbReference>